<keyword evidence="3" id="KW-1185">Reference proteome</keyword>
<protein>
    <submittedName>
        <fullName evidence="2">Uncharacterized protein</fullName>
    </submittedName>
</protein>
<name>A0A8K0TRU1_9PEZI</name>
<dbReference type="Proteomes" id="UP000813385">
    <property type="component" value="Unassembled WGS sequence"/>
</dbReference>
<feature type="region of interest" description="Disordered" evidence="1">
    <location>
        <begin position="1"/>
        <end position="34"/>
    </location>
</feature>
<comment type="caution">
    <text evidence="2">The sequence shown here is derived from an EMBL/GenBank/DDBJ whole genome shotgun (WGS) entry which is preliminary data.</text>
</comment>
<evidence type="ECO:0000256" key="1">
    <source>
        <dbReference type="SAM" id="MobiDB-lite"/>
    </source>
</evidence>
<proteinExistence type="predicted"/>
<feature type="region of interest" description="Disordered" evidence="1">
    <location>
        <begin position="237"/>
        <end position="257"/>
    </location>
</feature>
<evidence type="ECO:0000313" key="3">
    <source>
        <dbReference type="Proteomes" id="UP000813385"/>
    </source>
</evidence>
<reference evidence="2" key="1">
    <citation type="journal article" date="2021" name="Nat. Commun.">
        <title>Genetic determinants of endophytism in the Arabidopsis root mycobiome.</title>
        <authorList>
            <person name="Mesny F."/>
            <person name="Miyauchi S."/>
            <person name="Thiergart T."/>
            <person name="Pickel B."/>
            <person name="Atanasova L."/>
            <person name="Karlsson M."/>
            <person name="Huettel B."/>
            <person name="Barry K.W."/>
            <person name="Haridas S."/>
            <person name="Chen C."/>
            <person name="Bauer D."/>
            <person name="Andreopoulos W."/>
            <person name="Pangilinan J."/>
            <person name="LaButti K."/>
            <person name="Riley R."/>
            <person name="Lipzen A."/>
            <person name="Clum A."/>
            <person name="Drula E."/>
            <person name="Henrissat B."/>
            <person name="Kohler A."/>
            <person name="Grigoriev I.V."/>
            <person name="Martin F.M."/>
            <person name="Hacquard S."/>
        </authorList>
    </citation>
    <scope>NUCLEOTIDE SEQUENCE</scope>
    <source>
        <strain evidence="2">MPI-CAGE-AT-0016</strain>
    </source>
</reference>
<accession>A0A8K0TRU1</accession>
<gene>
    <name evidence="2" type="ORF">B0T11DRAFT_293166</name>
</gene>
<evidence type="ECO:0000313" key="2">
    <source>
        <dbReference type="EMBL" id="KAH7375495.1"/>
    </source>
</evidence>
<dbReference type="AlphaFoldDB" id="A0A8K0TRU1"/>
<sequence length="257" mass="28044">MTSSSPKAPARSFPSRRPCPVLAPGCEGDKRRPQDWSSRRQLVEKIVGRCGVPSSEVCRFHVEAALAADEVFGLLARPTRRPRVSITLTASERLCILGFFVGFPSVSSYREADEAFAPAMLVWSGTLFSIETPHRKVQKAILDHPPNALWICPRPPSLRTTAGPLSLISLPPMHTHTSTIRAAQRKGKRFIGDMHAASCVVTIGRVNPQISFSPGQLERRRVWALGFDRPSTRVARLTATSTGPLPGDKPGSGGRSY</sequence>
<dbReference type="EMBL" id="JAGPXD010000001">
    <property type="protein sequence ID" value="KAH7375495.1"/>
    <property type="molecule type" value="Genomic_DNA"/>
</dbReference>
<organism evidence="2 3">
    <name type="scientific">Plectosphaerella cucumerina</name>
    <dbReference type="NCBI Taxonomy" id="40658"/>
    <lineage>
        <taxon>Eukaryota</taxon>
        <taxon>Fungi</taxon>
        <taxon>Dikarya</taxon>
        <taxon>Ascomycota</taxon>
        <taxon>Pezizomycotina</taxon>
        <taxon>Sordariomycetes</taxon>
        <taxon>Hypocreomycetidae</taxon>
        <taxon>Glomerellales</taxon>
        <taxon>Plectosphaerellaceae</taxon>
        <taxon>Plectosphaerella</taxon>
    </lineage>
</organism>